<accession>A0ABS3U2Q1</accession>
<feature type="domain" description="Helix-turn-helix" evidence="1">
    <location>
        <begin position="36"/>
        <end position="78"/>
    </location>
</feature>
<evidence type="ECO:0000259" key="1">
    <source>
        <dbReference type="Pfam" id="PF12728"/>
    </source>
</evidence>
<dbReference type="EMBL" id="JAGFNP010000003">
    <property type="protein sequence ID" value="MBO3732761.1"/>
    <property type="molecule type" value="Genomic_DNA"/>
</dbReference>
<organism evidence="2 3">
    <name type="scientific">Glycomyces niveus</name>
    <dbReference type="NCBI Taxonomy" id="2820287"/>
    <lineage>
        <taxon>Bacteria</taxon>
        <taxon>Bacillati</taxon>
        <taxon>Actinomycetota</taxon>
        <taxon>Actinomycetes</taxon>
        <taxon>Glycomycetales</taxon>
        <taxon>Glycomycetaceae</taxon>
        <taxon>Glycomyces</taxon>
    </lineage>
</organism>
<name>A0ABS3U2Q1_9ACTN</name>
<dbReference type="Proteomes" id="UP000681341">
    <property type="component" value="Unassembled WGS sequence"/>
</dbReference>
<dbReference type="RefSeq" id="WP_208495540.1">
    <property type="nucleotide sequence ID" value="NZ_JAGFNP010000003.1"/>
</dbReference>
<sequence length="89" mass="10092">MQRRTLTRKPPRFSANRMWRREEIEALGTTCPLMTAADILSISRNTAYEHASAGTFPVKVLKLGGRCRVVVEELLDLLYGGDDRAEVER</sequence>
<evidence type="ECO:0000313" key="2">
    <source>
        <dbReference type="EMBL" id="MBO3732761.1"/>
    </source>
</evidence>
<evidence type="ECO:0000313" key="3">
    <source>
        <dbReference type="Proteomes" id="UP000681341"/>
    </source>
</evidence>
<gene>
    <name evidence="2" type="ORF">J5V16_07990</name>
</gene>
<keyword evidence="3" id="KW-1185">Reference proteome</keyword>
<dbReference type="Pfam" id="PF12728">
    <property type="entry name" value="HTH_17"/>
    <property type="match status" value="1"/>
</dbReference>
<protein>
    <submittedName>
        <fullName evidence="2">Helix-turn-helix domain-containing protein</fullName>
    </submittedName>
</protein>
<proteinExistence type="predicted"/>
<dbReference type="InterPro" id="IPR041657">
    <property type="entry name" value="HTH_17"/>
</dbReference>
<comment type="caution">
    <text evidence="2">The sequence shown here is derived from an EMBL/GenBank/DDBJ whole genome shotgun (WGS) entry which is preliminary data.</text>
</comment>
<reference evidence="2 3" key="1">
    <citation type="submission" date="2021-03" db="EMBL/GenBank/DDBJ databases">
        <title>Glycomyces sp. nov., a novel actinomycete isolated from soil.</title>
        <authorList>
            <person name="Yang X."/>
            <person name="Xu X."/>
        </authorList>
    </citation>
    <scope>NUCLEOTIDE SEQUENCE [LARGE SCALE GENOMIC DNA]</scope>
    <source>
        <strain evidence="2 3">NEAU-S30</strain>
    </source>
</reference>